<evidence type="ECO:0000313" key="1">
    <source>
        <dbReference type="EMBL" id="MBP1044858.1"/>
    </source>
</evidence>
<organism evidence="1 2">
    <name type="scientific">Enterococcus larvae</name>
    <dbReference type="NCBI Taxonomy" id="2794352"/>
    <lineage>
        <taxon>Bacteria</taxon>
        <taxon>Bacillati</taxon>
        <taxon>Bacillota</taxon>
        <taxon>Bacilli</taxon>
        <taxon>Lactobacillales</taxon>
        <taxon>Enterococcaceae</taxon>
        <taxon>Enterococcus</taxon>
    </lineage>
</organism>
<dbReference type="EMBL" id="JAEDXU010000001">
    <property type="protein sequence ID" value="MBP1044858.1"/>
    <property type="molecule type" value="Genomic_DNA"/>
</dbReference>
<accession>A0ABS4CF65</accession>
<evidence type="ECO:0000313" key="2">
    <source>
        <dbReference type="Proteomes" id="UP000673375"/>
    </source>
</evidence>
<sequence>MTIEEVKQEFETDLKKIESLKTLLDKLRSIDFFEGATVRNYAGTGEEYVYLNDEGECTFLNDAWSEKINSLIDEIKDVEKHFVAKWKGTAS</sequence>
<dbReference type="Proteomes" id="UP000673375">
    <property type="component" value="Unassembled WGS sequence"/>
</dbReference>
<comment type="caution">
    <text evidence="1">The sequence shown here is derived from an EMBL/GenBank/DDBJ whole genome shotgun (WGS) entry which is preliminary data.</text>
</comment>
<name>A0ABS4CF65_9ENTE</name>
<keyword evidence="2" id="KW-1185">Reference proteome</keyword>
<dbReference type="RefSeq" id="WP_209555654.1">
    <property type="nucleotide sequence ID" value="NZ_JAEDXU010000001.1"/>
</dbReference>
<protein>
    <submittedName>
        <fullName evidence="1">Uncharacterized protein</fullName>
    </submittedName>
</protein>
<gene>
    <name evidence="1" type="ORF">I6N96_01095</name>
</gene>
<reference evidence="1 2" key="1">
    <citation type="submission" date="2020-12" db="EMBL/GenBank/DDBJ databases">
        <title>Vagococcus allomyrinae sp. nov. and Enterococcus lavae sp. nov., isolated from the larvae of Allomyrina dichotoma.</title>
        <authorList>
            <person name="Lee S.D."/>
        </authorList>
    </citation>
    <scope>NUCLEOTIDE SEQUENCE [LARGE SCALE GENOMIC DNA]</scope>
    <source>
        <strain evidence="1 2">BWM-S5</strain>
    </source>
</reference>
<proteinExistence type="predicted"/>